<keyword evidence="4" id="KW-0418">Kinase</keyword>
<dbReference type="PROSITE" id="PS50011">
    <property type="entry name" value="PROTEIN_KINASE_DOM"/>
    <property type="match status" value="1"/>
</dbReference>
<protein>
    <recommendedName>
        <fullName evidence="6">Protein kinase domain-containing protein</fullName>
    </recommendedName>
</protein>
<dbReference type="InterPro" id="IPR011009">
    <property type="entry name" value="Kinase-like_dom_sf"/>
</dbReference>
<evidence type="ECO:0000256" key="1">
    <source>
        <dbReference type="ARBA" id="ARBA00022527"/>
    </source>
</evidence>
<dbReference type="Proteomes" id="UP001237642">
    <property type="component" value="Unassembled WGS sequence"/>
</dbReference>
<comment type="caution">
    <text evidence="7">The sequence shown here is derived from an EMBL/GenBank/DDBJ whole genome shotgun (WGS) entry which is preliminary data.</text>
</comment>
<dbReference type="EMBL" id="JAUIZM010000005">
    <property type="protein sequence ID" value="KAK1384690.1"/>
    <property type="molecule type" value="Genomic_DNA"/>
</dbReference>
<evidence type="ECO:0000313" key="7">
    <source>
        <dbReference type="EMBL" id="KAK1384690.1"/>
    </source>
</evidence>
<evidence type="ECO:0000313" key="8">
    <source>
        <dbReference type="Proteomes" id="UP001237642"/>
    </source>
</evidence>
<dbReference type="GO" id="GO:0007346">
    <property type="term" value="P:regulation of mitotic cell cycle"/>
    <property type="evidence" value="ECO:0007669"/>
    <property type="project" value="TreeGrafter"/>
</dbReference>
<dbReference type="Pfam" id="PF00069">
    <property type="entry name" value="Pkinase"/>
    <property type="match status" value="1"/>
</dbReference>
<dbReference type="AlphaFoldDB" id="A0AAD8MPM5"/>
<dbReference type="PANTHER" id="PTHR24056">
    <property type="entry name" value="CELL DIVISION PROTEIN KINASE"/>
    <property type="match status" value="1"/>
</dbReference>
<dbReference type="PANTHER" id="PTHR24056:SF107">
    <property type="entry name" value="CYCLIN-DEPENDENT KINASE 11A-RELATED"/>
    <property type="match status" value="1"/>
</dbReference>
<dbReference type="SUPFAM" id="SSF56112">
    <property type="entry name" value="Protein kinase-like (PK-like)"/>
    <property type="match status" value="1"/>
</dbReference>
<keyword evidence="3" id="KW-0547">Nucleotide-binding</keyword>
<evidence type="ECO:0000256" key="5">
    <source>
        <dbReference type="ARBA" id="ARBA00022840"/>
    </source>
</evidence>
<name>A0AAD8MPM5_9APIA</name>
<keyword evidence="2" id="KW-0808">Transferase</keyword>
<keyword evidence="1" id="KW-0723">Serine/threonine-protein kinase</keyword>
<keyword evidence="5" id="KW-0067">ATP-binding</keyword>
<dbReference type="GO" id="GO:0005524">
    <property type="term" value="F:ATP binding"/>
    <property type="evidence" value="ECO:0007669"/>
    <property type="project" value="UniProtKB-KW"/>
</dbReference>
<evidence type="ECO:0000259" key="6">
    <source>
        <dbReference type="PROSITE" id="PS50011"/>
    </source>
</evidence>
<dbReference type="InterPro" id="IPR000719">
    <property type="entry name" value="Prot_kinase_dom"/>
</dbReference>
<evidence type="ECO:0000256" key="3">
    <source>
        <dbReference type="ARBA" id="ARBA00022741"/>
    </source>
</evidence>
<reference evidence="7" key="1">
    <citation type="submission" date="2023-02" db="EMBL/GenBank/DDBJ databases">
        <title>Genome of toxic invasive species Heracleum sosnowskyi carries increased number of genes despite the absence of recent whole-genome duplications.</title>
        <authorList>
            <person name="Schelkunov M."/>
            <person name="Shtratnikova V."/>
            <person name="Makarenko M."/>
            <person name="Klepikova A."/>
            <person name="Omelchenko D."/>
            <person name="Novikova G."/>
            <person name="Obukhova E."/>
            <person name="Bogdanov V."/>
            <person name="Penin A."/>
            <person name="Logacheva M."/>
        </authorList>
    </citation>
    <scope>NUCLEOTIDE SEQUENCE</scope>
    <source>
        <strain evidence="7">Hsosn_3</strain>
        <tissue evidence="7">Leaf</tissue>
    </source>
</reference>
<dbReference type="Gene3D" id="1.10.510.10">
    <property type="entry name" value="Transferase(Phosphotransferase) domain 1"/>
    <property type="match status" value="1"/>
</dbReference>
<sequence length="227" mass="26467">MARKYGSLAKPYTQLVVTLWYRAPELLLGAKQYSTAVDMWSVGCIIAELLLNQPLFNGDNEIKQIDKIFRMLGTPNETSWPGFSELPGAKASGFVNSLFPNPRTIRLKKEQEDKEYKRRYKAEAHLYTVIKVARDEDLLQQIGKDIHLDLVDFKKVGNFRIRKHIPFVQFKEEVAIEFGQRWNCLIPMRNSDCLNLEVFHNKIYKSSKEHDVDMAGYNMMWTWLDTT</sequence>
<feature type="domain" description="Protein kinase" evidence="6">
    <location>
        <begin position="1"/>
        <end position="128"/>
    </location>
</feature>
<dbReference type="InterPro" id="IPR050108">
    <property type="entry name" value="CDK"/>
</dbReference>
<accession>A0AAD8MPM5</accession>
<evidence type="ECO:0000256" key="4">
    <source>
        <dbReference type="ARBA" id="ARBA00022777"/>
    </source>
</evidence>
<gene>
    <name evidence="7" type="ORF">POM88_022425</name>
</gene>
<dbReference type="GO" id="GO:0005634">
    <property type="term" value="C:nucleus"/>
    <property type="evidence" value="ECO:0007669"/>
    <property type="project" value="TreeGrafter"/>
</dbReference>
<keyword evidence="8" id="KW-1185">Reference proteome</keyword>
<proteinExistence type="predicted"/>
<organism evidence="7 8">
    <name type="scientific">Heracleum sosnowskyi</name>
    <dbReference type="NCBI Taxonomy" id="360622"/>
    <lineage>
        <taxon>Eukaryota</taxon>
        <taxon>Viridiplantae</taxon>
        <taxon>Streptophyta</taxon>
        <taxon>Embryophyta</taxon>
        <taxon>Tracheophyta</taxon>
        <taxon>Spermatophyta</taxon>
        <taxon>Magnoliopsida</taxon>
        <taxon>eudicotyledons</taxon>
        <taxon>Gunneridae</taxon>
        <taxon>Pentapetalae</taxon>
        <taxon>asterids</taxon>
        <taxon>campanulids</taxon>
        <taxon>Apiales</taxon>
        <taxon>Apiaceae</taxon>
        <taxon>Apioideae</taxon>
        <taxon>apioid superclade</taxon>
        <taxon>Tordylieae</taxon>
        <taxon>Tordyliinae</taxon>
        <taxon>Heracleum</taxon>
    </lineage>
</organism>
<dbReference type="GO" id="GO:0004674">
    <property type="term" value="F:protein serine/threonine kinase activity"/>
    <property type="evidence" value="ECO:0007669"/>
    <property type="project" value="UniProtKB-KW"/>
</dbReference>
<evidence type="ECO:0000256" key="2">
    <source>
        <dbReference type="ARBA" id="ARBA00022679"/>
    </source>
</evidence>
<reference evidence="7" key="2">
    <citation type="submission" date="2023-05" db="EMBL/GenBank/DDBJ databases">
        <authorList>
            <person name="Schelkunov M.I."/>
        </authorList>
    </citation>
    <scope>NUCLEOTIDE SEQUENCE</scope>
    <source>
        <strain evidence="7">Hsosn_3</strain>
        <tissue evidence="7">Leaf</tissue>
    </source>
</reference>